<reference evidence="4" key="1">
    <citation type="journal article" date="2015" name="Nature">
        <title>Complex archaea that bridge the gap between prokaryotes and eukaryotes.</title>
        <authorList>
            <person name="Spang A."/>
            <person name="Saw J.H."/>
            <person name="Jorgensen S.L."/>
            <person name="Zaremba-Niedzwiedzka K."/>
            <person name="Martijn J."/>
            <person name="Lind A.E."/>
            <person name="van Eijk R."/>
            <person name="Schleper C."/>
            <person name="Guy L."/>
            <person name="Ettema T.J."/>
        </authorList>
    </citation>
    <scope>NUCLEOTIDE SEQUENCE</scope>
</reference>
<feature type="region of interest" description="Disordered" evidence="1">
    <location>
        <begin position="1133"/>
        <end position="1170"/>
    </location>
</feature>
<evidence type="ECO:0000313" key="4">
    <source>
        <dbReference type="EMBL" id="KKM74580.1"/>
    </source>
</evidence>
<dbReference type="CDD" id="cd00063">
    <property type="entry name" value="FN3"/>
    <property type="match status" value="1"/>
</dbReference>
<feature type="domain" description="Fibronectin type-III" evidence="3">
    <location>
        <begin position="645"/>
        <end position="730"/>
    </location>
</feature>
<evidence type="ECO:0000256" key="2">
    <source>
        <dbReference type="SAM" id="Phobius"/>
    </source>
</evidence>
<feature type="transmembrane region" description="Helical" evidence="2">
    <location>
        <begin position="28"/>
        <end position="48"/>
    </location>
</feature>
<proteinExistence type="predicted"/>
<dbReference type="PROSITE" id="PS50853">
    <property type="entry name" value="FN3"/>
    <property type="match status" value="1"/>
</dbReference>
<name>A0A0F9MD64_9ZZZZ</name>
<feature type="compositionally biased region" description="Gly residues" evidence="1">
    <location>
        <begin position="1133"/>
        <end position="1155"/>
    </location>
</feature>
<comment type="caution">
    <text evidence="4">The sequence shown here is derived from an EMBL/GenBank/DDBJ whole genome shotgun (WGS) entry which is preliminary data.</text>
</comment>
<sequence>MFANRYGKGIRSILRAGNIDYPLANKRLYTIAVVGFVIAGLLLTQYFITPGKRKILKEIPSMRTENSLTFQNGDGAYTQRLYAKPINYKDESGKWQKIDTSIKTKGSKLQVIKAPYDLYFSSDSKEEVNFKIGKDSVGFALVDIGDSKASVKGSKAVYKNVYMNTDLERIATSTGLKQNYVLRESGHPAYFKETLNTKLNTKLQKDGSIGFYKGDKMVAAAPRPFVKDSKGVIRNASYALQGSTLTTKLPSLKGLKYPIILDPAIEIAYIQQGVDDYYVYNVTYSYGGSSSTTYSVADNLKTRRYVYTDWGSGSGGGAPTTTTYIDTSYLKFNVSSLLSNPYEIASAKLYLKEHPTLNSSSSSTIRIYSLNHSSATKNLGFTANIYNSVDVTSDVQQDFTEGKSYSSFYTSISSGTVYYAASEYTGTDSDPYLEVTFDSLIAPTMSSLSGAGNGLLVNLQDNALEDDETHFYIDTNTLPTTDDNFPIDTDKAASGQNYNKYFANLLPDTKYYIRSRTHDHTNTSYSNYSSELSAYTLANVPGKPIVNVVDATSTRVTIDKNANSDSTLFAIFNNITNQYVQADGTLGPAPVFRSYTDWGGATGVVNTGLDTLNNTYTYKTKAKNGDGVETGWSSWSANNPGAPIAPTMQTPTSITTSSITWNWTDNSNDEDGFVIEDENNNQIAQVGPNVTSFTESSLSEATDHIRHVHAYNASAQSEESAQVTAATLPTTSFGNLSNPLLTSVKEKSATEIEATIIDNSQDEDDFHFYVDTISGPSELAGSPVDTITKATMGATYKKIIADYTVFATSLSPNTKYYVRSRVHDHTAAAFSAYSNELSATTLARTPAVPIIAIPFSPSRLKIAVDLNDNPPQTEFAIFNVETGKYLQPDGSLDVTTAFETYTAWGGFDGSINSNLDPNKSYSYKVKAKNSEGIETDFGPTSAPATTLANKPIELKATTSPQGTDYKVDIIWAEQDLNNKASYYRVYYSIDSGASWTQTGGDLNQTNYTFIGSPTNYKLKVSAFNSVDKASTSYVSTILGATTSFQPNETDLGDASEGDLVIDGNTVTLDGTHNFNSIKIINGGVLTHTANSGGLILKVQNDLDIDATSKIDVSGKGYSGGAGPGSGVSDINWGNGGGGYGSNGGGGSSGVGGGQTYGDEKAPTYMGSSGG</sequence>
<gene>
    <name evidence="4" type="ORF">LCGC14_1398890</name>
</gene>
<dbReference type="InterPro" id="IPR013783">
    <property type="entry name" value="Ig-like_fold"/>
</dbReference>
<dbReference type="AlphaFoldDB" id="A0A0F9MD64"/>
<dbReference type="EMBL" id="LAZR01009118">
    <property type="protein sequence ID" value="KKM74580.1"/>
    <property type="molecule type" value="Genomic_DNA"/>
</dbReference>
<dbReference type="SUPFAM" id="SSF49265">
    <property type="entry name" value="Fibronectin type III"/>
    <property type="match status" value="2"/>
</dbReference>
<accession>A0A0F9MD64</accession>
<dbReference type="InterPro" id="IPR036116">
    <property type="entry name" value="FN3_sf"/>
</dbReference>
<protein>
    <recommendedName>
        <fullName evidence="3">Fibronectin type-III domain-containing protein</fullName>
    </recommendedName>
</protein>
<keyword evidence="2" id="KW-0472">Membrane</keyword>
<keyword evidence="2" id="KW-1133">Transmembrane helix</keyword>
<keyword evidence="2" id="KW-0812">Transmembrane</keyword>
<dbReference type="InterPro" id="IPR003961">
    <property type="entry name" value="FN3_dom"/>
</dbReference>
<feature type="non-terminal residue" evidence="4">
    <location>
        <position position="1170"/>
    </location>
</feature>
<organism evidence="4">
    <name type="scientific">marine sediment metagenome</name>
    <dbReference type="NCBI Taxonomy" id="412755"/>
    <lineage>
        <taxon>unclassified sequences</taxon>
        <taxon>metagenomes</taxon>
        <taxon>ecological metagenomes</taxon>
    </lineage>
</organism>
<evidence type="ECO:0000256" key="1">
    <source>
        <dbReference type="SAM" id="MobiDB-lite"/>
    </source>
</evidence>
<dbReference type="Gene3D" id="2.60.40.10">
    <property type="entry name" value="Immunoglobulins"/>
    <property type="match status" value="2"/>
</dbReference>
<evidence type="ECO:0000259" key="3">
    <source>
        <dbReference type="PROSITE" id="PS50853"/>
    </source>
</evidence>